<dbReference type="InterPro" id="IPR035906">
    <property type="entry name" value="MetI-like_sf"/>
</dbReference>
<comment type="similarity">
    <text evidence="3 12">Belongs to the binding-protein-dependent transport system permease family. CysTW subfamily.</text>
</comment>
<dbReference type="PROSITE" id="PS50928">
    <property type="entry name" value="ABC_TM1"/>
    <property type="match status" value="1"/>
</dbReference>
<dbReference type="GO" id="GO:0015098">
    <property type="term" value="F:molybdate ion transmembrane transporter activity"/>
    <property type="evidence" value="ECO:0007669"/>
    <property type="project" value="UniProtKB-UniRule"/>
</dbReference>
<dbReference type="Proteomes" id="UP000318017">
    <property type="component" value="Chromosome"/>
</dbReference>
<dbReference type="KEGG" id="ahel:Q31a_38340"/>
<evidence type="ECO:0000256" key="6">
    <source>
        <dbReference type="ARBA" id="ARBA00022505"/>
    </source>
</evidence>
<dbReference type="NCBIfam" id="NF006939">
    <property type="entry name" value="PRK09421.1"/>
    <property type="match status" value="1"/>
</dbReference>
<dbReference type="InterPro" id="IPR011867">
    <property type="entry name" value="ModB_ABC"/>
</dbReference>
<name>A0A518GA80_9BACT</name>
<evidence type="ECO:0000256" key="11">
    <source>
        <dbReference type="RuleBase" id="RU363032"/>
    </source>
</evidence>
<keyword evidence="4 11" id="KW-0813">Transport</keyword>
<protein>
    <recommendedName>
        <fullName evidence="12">Molybdenum transport system permease</fullName>
    </recommendedName>
</protein>
<feature type="transmembrane region" description="Helical" evidence="11">
    <location>
        <begin position="49"/>
        <end position="70"/>
    </location>
</feature>
<dbReference type="SUPFAM" id="SSF161098">
    <property type="entry name" value="MetI-like"/>
    <property type="match status" value="1"/>
</dbReference>
<organism evidence="14 15">
    <name type="scientific">Aureliella helgolandensis</name>
    <dbReference type="NCBI Taxonomy" id="2527968"/>
    <lineage>
        <taxon>Bacteria</taxon>
        <taxon>Pseudomonadati</taxon>
        <taxon>Planctomycetota</taxon>
        <taxon>Planctomycetia</taxon>
        <taxon>Pirellulales</taxon>
        <taxon>Pirellulaceae</taxon>
        <taxon>Aureliella</taxon>
    </lineage>
</organism>
<evidence type="ECO:0000256" key="7">
    <source>
        <dbReference type="ARBA" id="ARBA00022519"/>
    </source>
</evidence>
<dbReference type="GO" id="GO:0005886">
    <property type="term" value="C:plasma membrane"/>
    <property type="evidence" value="ECO:0007669"/>
    <property type="project" value="UniProtKB-SubCell"/>
</dbReference>
<evidence type="ECO:0000259" key="13">
    <source>
        <dbReference type="PROSITE" id="PS50928"/>
    </source>
</evidence>
<comment type="subcellular location">
    <subcellularLocation>
        <location evidence="2">Cell inner membrane</location>
        <topology evidence="2">Multi-pass membrane protein</topology>
    </subcellularLocation>
    <subcellularLocation>
        <location evidence="11">Cell membrane</location>
        <topology evidence="11">Multi-pass membrane protein</topology>
    </subcellularLocation>
</comment>
<dbReference type="FunFam" id="1.10.3720.10:FF:000018">
    <property type="entry name" value="Molybdenum transport system permease"/>
    <property type="match status" value="1"/>
</dbReference>
<evidence type="ECO:0000256" key="2">
    <source>
        <dbReference type="ARBA" id="ARBA00004429"/>
    </source>
</evidence>
<dbReference type="CDD" id="cd06261">
    <property type="entry name" value="TM_PBP2"/>
    <property type="match status" value="1"/>
</dbReference>
<evidence type="ECO:0000256" key="1">
    <source>
        <dbReference type="ARBA" id="ARBA00002949"/>
    </source>
</evidence>
<dbReference type="RefSeq" id="WP_145080671.1">
    <property type="nucleotide sequence ID" value="NZ_CP036298.1"/>
</dbReference>
<accession>A0A518GA80</accession>
<feature type="transmembrane region" description="Helical" evidence="11">
    <location>
        <begin position="132"/>
        <end position="158"/>
    </location>
</feature>
<dbReference type="EMBL" id="CP036298">
    <property type="protein sequence ID" value="QDV25508.1"/>
    <property type="molecule type" value="Genomic_DNA"/>
</dbReference>
<evidence type="ECO:0000256" key="3">
    <source>
        <dbReference type="ARBA" id="ARBA00007069"/>
    </source>
</evidence>
<evidence type="ECO:0000256" key="8">
    <source>
        <dbReference type="ARBA" id="ARBA00022692"/>
    </source>
</evidence>
<keyword evidence="7" id="KW-0997">Cell inner membrane</keyword>
<gene>
    <name evidence="14" type="primary">modB</name>
    <name evidence="14" type="ORF">Q31a_38340</name>
</gene>
<evidence type="ECO:0000313" key="14">
    <source>
        <dbReference type="EMBL" id="QDV25508.1"/>
    </source>
</evidence>
<dbReference type="Pfam" id="PF00528">
    <property type="entry name" value="BPD_transp_1"/>
    <property type="match status" value="1"/>
</dbReference>
<dbReference type="OrthoDB" id="9795403at2"/>
<proteinExistence type="inferred from homology"/>
<keyword evidence="5 12" id="KW-1003">Cell membrane</keyword>
<keyword evidence="9 11" id="KW-1133">Transmembrane helix</keyword>
<keyword evidence="10 11" id="KW-0472">Membrane</keyword>
<evidence type="ECO:0000256" key="9">
    <source>
        <dbReference type="ARBA" id="ARBA00022989"/>
    </source>
</evidence>
<feature type="transmembrane region" description="Helical" evidence="11">
    <location>
        <begin position="201"/>
        <end position="219"/>
    </location>
</feature>
<dbReference type="Gene3D" id="1.10.3720.10">
    <property type="entry name" value="MetI-like"/>
    <property type="match status" value="1"/>
</dbReference>
<evidence type="ECO:0000313" key="15">
    <source>
        <dbReference type="Proteomes" id="UP000318017"/>
    </source>
</evidence>
<keyword evidence="15" id="KW-1185">Reference proteome</keyword>
<keyword evidence="6 12" id="KW-0500">Molybdenum</keyword>
<dbReference type="InterPro" id="IPR000515">
    <property type="entry name" value="MetI-like"/>
</dbReference>
<feature type="domain" description="ABC transmembrane type-1" evidence="13">
    <location>
        <begin position="11"/>
        <end position="214"/>
    </location>
</feature>
<reference evidence="14 15" key="1">
    <citation type="submission" date="2019-02" db="EMBL/GenBank/DDBJ databases">
        <title>Deep-cultivation of Planctomycetes and their phenomic and genomic characterization uncovers novel biology.</title>
        <authorList>
            <person name="Wiegand S."/>
            <person name="Jogler M."/>
            <person name="Boedeker C."/>
            <person name="Pinto D."/>
            <person name="Vollmers J."/>
            <person name="Rivas-Marin E."/>
            <person name="Kohn T."/>
            <person name="Peeters S.H."/>
            <person name="Heuer A."/>
            <person name="Rast P."/>
            <person name="Oberbeckmann S."/>
            <person name="Bunk B."/>
            <person name="Jeske O."/>
            <person name="Meyerdierks A."/>
            <person name="Storesund J.E."/>
            <person name="Kallscheuer N."/>
            <person name="Luecker S."/>
            <person name="Lage O.M."/>
            <person name="Pohl T."/>
            <person name="Merkel B.J."/>
            <person name="Hornburger P."/>
            <person name="Mueller R.-W."/>
            <person name="Bruemmer F."/>
            <person name="Labrenz M."/>
            <person name="Spormann A.M."/>
            <person name="Op den Camp H."/>
            <person name="Overmann J."/>
            <person name="Amann R."/>
            <person name="Jetten M.S.M."/>
            <person name="Mascher T."/>
            <person name="Medema M.H."/>
            <person name="Devos D.P."/>
            <person name="Kaster A.-K."/>
            <person name="Ovreas L."/>
            <person name="Rohde M."/>
            <person name="Galperin M.Y."/>
            <person name="Jogler C."/>
        </authorList>
    </citation>
    <scope>NUCLEOTIDE SEQUENCE [LARGE SCALE GENOMIC DNA]</scope>
    <source>
        <strain evidence="14 15">Q31a</strain>
    </source>
</reference>
<dbReference type="PANTHER" id="PTHR30183:SF3">
    <property type="entry name" value="MOLYBDENUM TRANSPORT SYSTEM PERMEASE PROTEIN MODB"/>
    <property type="match status" value="1"/>
</dbReference>
<evidence type="ECO:0000256" key="5">
    <source>
        <dbReference type="ARBA" id="ARBA00022475"/>
    </source>
</evidence>
<feature type="transmembrane region" description="Helical" evidence="11">
    <location>
        <begin position="90"/>
        <end position="111"/>
    </location>
</feature>
<comment type="function">
    <text evidence="1 12">Part of the binding-protein-dependent transport system for molybdenum; probably responsible for the translocation of the substrate across the membrane.</text>
</comment>
<keyword evidence="8 11" id="KW-0812">Transmembrane</keyword>
<dbReference type="PANTHER" id="PTHR30183">
    <property type="entry name" value="MOLYBDENUM TRANSPORT SYSTEM PERMEASE PROTEIN MODB"/>
    <property type="match status" value="1"/>
</dbReference>
<evidence type="ECO:0000256" key="12">
    <source>
        <dbReference type="RuleBase" id="RU365097"/>
    </source>
</evidence>
<dbReference type="AlphaFoldDB" id="A0A518GA80"/>
<evidence type="ECO:0000256" key="10">
    <source>
        <dbReference type="ARBA" id="ARBA00023136"/>
    </source>
</evidence>
<evidence type="ECO:0000256" key="4">
    <source>
        <dbReference type="ARBA" id="ARBA00022448"/>
    </source>
</evidence>
<feature type="transmembrane region" description="Helical" evidence="11">
    <location>
        <begin position="15"/>
        <end position="37"/>
    </location>
</feature>
<dbReference type="NCBIfam" id="TIGR02141">
    <property type="entry name" value="modB_ABC"/>
    <property type="match status" value="1"/>
</dbReference>
<sequence length="228" mass="24498">MNVTGEQWEAIRLSLLVASFAVAGCLPLGIALGWVLARKQFFGKNLLETLVNLPLVLPPVVTGYLLLISFGRNGPVGSLLERWLGMRLVFDWKGAALAAAVVSFPLMVRAIRTGFSTVDRRLEQTARTLGASPLDCFFSISLPLALHGILAGCVLAFARSLGEFGATIMIAGNIPGETRTIPLQIYNQLESPGGIQQCTGLVLFSVLISAVALWVGGWLERRSARHLA</sequence>